<feature type="repeat" description="WD" evidence="5">
    <location>
        <begin position="107"/>
        <end position="142"/>
    </location>
</feature>
<dbReference type="PROSITE" id="PS50294">
    <property type="entry name" value="WD_REPEATS_REGION"/>
    <property type="match status" value="2"/>
</dbReference>
<feature type="repeat" description="WD" evidence="5">
    <location>
        <begin position="195"/>
        <end position="236"/>
    </location>
</feature>
<feature type="domain" description="WDR59/RTC1-like RING zinc finger" evidence="7">
    <location>
        <begin position="1583"/>
        <end position="1651"/>
    </location>
</feature>
<feature type="compositionally biased region" description="Acidic residues" evidence="6">
    <location>
        <begin position="949"/>
        <end position="973"/>
    </location>
</feature>
<feature type="compositionally biased region" description="Low complexity" evidence="6">
    <location>
        <begin position="974"/>
        <end position="989"/>
    </location>
</feature>
<dbReference type="GO" id="GO:0035591">
    <property type="term" value="F:signaling adaptor activity"/>
    <property type="evidence" value="ECO:0007669"/>
    <property type="project" value="TreeGrafter"/>
</dbReference>
<dbReference type="InterPro" id="IPR049566">
    <property type="entry name" value="WDR59_RTC1-like_RING_Znf"/>
</dbReference>
<dbReference type="GO" id="GO:0034198">
    <property type="term" value="P:cellular response to amino acid starvation"/>
    <property type="evidence" value="ECO:0007669"/>
    <property type="project" value="TreeGrafter"/>
</dbReference>
<feature type="region of interest" description="Disordered" evidence="6">
    <location>
        <begin position="1024"/>
        <end position="1083"/>
    </location>
</feature>
<evidence type="ECO:0000256" key="5">
    <source>
        <dbReference type="PROSITE-ProRule" id="PRU00221"/>
    </source>
</evidence>
<feature type="compositionally biased region" description="Low complexity" evidence="6">
    <location>
        <begin position="484"/>
        <end position="517"/>
    </location>
</feature>
<accession>A0A9P0QSW7</accession>
<comment type="subcellular location">
    <subcellularLocation>
        <location evidence="1">Vacuole</location>
    </subcellularLocation>
</comment>
<dbReference type="SMART" id="SM00320">
    <property type="entry name" value="WD40"/>
    <property type="match status" value="5"/>
</dbReference>
<feature type="compositionally biased region" description="Gly residues" evidence="6">
    <location>
        <begin position="1024"/>
        <end position="1044"/>
    </location>
</feature>
<dbReference type="InterPro" id="IPR015943">
    <property type="entry name" value="WD40/YVTN_repeat-like_dom_sf"/>
</dbReference>
<feature type="compositionally biased region" description="Low complexity" evidence="6">
    <location>
        <begin position="252"/>
        <end position="261"/>
    </location>
</feature>
<dbReference type="OrthoDB" id="311712at2759"/>
<dbReference type="PANTHER" id="PTHR46170">
    <property type="entry name" value="GATOR COMPLEX PROTEIN WDR59"/>
    <property type="match status" value="1"/>
</dbReference>
<dbReference type="GO" id="GO:0005774">
    <property type="term" value="C:vacuolar membrane"/>
    <property type="evidence" value="ECO:0007669"/>
    <property type="project" value="TreeGrafter"/>
</dbReference>
<feature type="region of interest" description="Disordered" evidence="6">
    <location>
        <begin position="919"/>
        <end position="989"/>
    </location>
</feature>
<evidence type="ECO:0000259" key="7">
    <source>
        <dbReference type="Pfam" id="PF17120"/>
    </source>
</evidence>
<evidence type="ECO:0000256" key="4">
    <source>
        <dbReference type="ARBA" id="ARBA00022737"/>
    </source>
</evidence>
<dbReference type="InterPro" id="IPR019775">
    <property type="entry name" value="WD40_repeat_CS"/>
</dbReference>
<dbReference type="SUPFAM" id="SSF50978">
    <property type="entry name" value="WD40 repeat-like"/>
    <property type="match status" value="1"/>
</dbReference>
<comment type="caution">
    <text evidence="8">The sequence shown here is derived from an EMBL/GenBank/DDBJ whole genome shotgun (WGS) entry which is preliminary data.</text>
</comment>
<dbReference type="InterPro" id="IPR049567">
    <property type="entry name" value="WDR59-like"/>
</dbReference>
<feature type="region of interest" description="Disordered" evidence="6">
    <location>
        <begin position="484"/>
        <end position="538"/>
    </location>
</feature>
<dbReference type="PROSITE" id="PS50082">
    <property type="entry name" value="WD_REPEATS_2"/>
    <property type="match status" value="2"/>
</dbReference>
<feature type="compositionally biased region" description="Polar residues" evidence="6">
    <location>
        <begin position="571"/>
        <end position="589"/>
    </location>
</feature>
<organism evidence="8 9">
    <name type="scientific">[Candida] railenensis</name>
    <dbReference type="NCBI Taxonomy" id="45579"/>
    <lineage>
        <taxon>Eukaryota</taxon>
        <taxon>Fungi</taxon>
        <taxon>Dikarya</taxon>
        <taxon>Ascomycota</taxon>
        <taxon>Saccharomycotina</taxon>
        <taxon>Pichiomycetes</taxon>
        <taxon>Debaryomycetaceae</taxon>
        <taxon>Kurtzmaniella</taxon>
    </lineage>
</organism>
<evidence type="ECO:0000256" key="1">
    <source>
        <dbReference type="ARBA" id="ARBA00004116"/>
    </source>
</evidence>
<dbReference type="PROSITE" id="PS00678">
    <property type="entry name" value="WD_REPEATS_1"/>
    <property type="match status" value="2"/>
</dbReference>
<feature type="compositionally biased region" description="Basic residues" evidence="6">
    <location>
        <begin position="923"/>
        <end position="932"/>
    </location>
</feature>
<dbReference type="GO" id="GO:1904263">
    <property type="term" value="P:positive regulation of TORC1 signaling"/>
    <property type="evidence" value="ECO:0007669"/>
    <property type="project" value="TreeGrafter"/>
</dbReference>
<dbReference type="PANTHER" id="PTHR46170:SF1">
    <property type="entry name" value="GATOR COMPLEX PROTEIN WDR59"/>
    <property type="match status" value="1"/>
</dbReference>
<dbReference type="Gene3D" id="2.130.10.10">
    <property type="entry name" value="YVTN repeat-like/Quinoprotein amine dehydrogenase"/>
    <property type="match status" value="1"/>
</dbReference>
<feature type="compositionally biased region" description="Basic residues" evidence="6">
    <location>
        <begin position="1074"/>
        <end position="1083"/>
    </location>
</feature>
<keyword evidence="4" id="KW-0677">Repeat</keyword>
<evidence type="ECO:0000256" key="2">
    <source>
        <dbReference type="ARBA" id="ARBA00022554"/>
    </source>
</evidence>
<protein>
    <submittedName>
        <fullName evidence="8">RING-type domain-containing protein</fullName>
    </submittedName>
</protein>
<dbReference type="Pfam" id="PF17120">
    <property type="entry name" value="zf-RING_16"/>
    <property type="match status" value="1"/>
</dbReference>
<keyword evidence="3 5" id="KW-0853">WD repeat</keyword>
<keyword evidence="9" id="KW-1185">Reference proteome</keyword>
<dbReference type="EMBL" id="CAKXYY010000016">
    <property type="protein sequence ID" value="CAH2354368.1"/>
    <property type="molecule type" value="Genomic_DNA"/>
</dbReference>
<sequence>MIKDPSESMTFGRSLSLRVDGAIGAMSLSPNGRDAVLAGRRGLFIIDLDDPFTTPRWLHHITSWEVADVQWSPHHSSKPSWCISTSNQKALLWDLSRPSNNAISHVLHKHTRAITDINFHPSDPEVLATCSIDTFVYAWDMRCPRRPVSQWAEWRAGATQVKWNHENPHEIATSHDNSFYIWDDRKGALPVVKVSMAHRGKINGLDFSNGSSNIITCSNDHTVKFWNLKSERSKKYIDEFNFFSSDHHHHNNSSSGSHNGNIDTVGGPLEPSVVIHTDFPVARARSLPFGTDKACGIMPSRGGGDAIHVSNYDNAYNEAIESGKTVEIQMNPVYSFNGHEGSIKDFLWRTRHEKYEGISDNSSQHNDFQLVTWSSQDYDLKLWPHSDELYREVNYNPLHQNLLPEAVPDENKDNKDASTPFTYETYITEPPVTIDDITKGNKNDLLSSMTMYQIVKKNFRQQHGNNQLNHLDWISGVRMGKSANSNNNNTLNNYNANSNTNHTPANNSNNLSDSTTLIGNVDSHNTSLEEDSGPSNLGEEVSYVGHKFPKIRFEKISVSTGELIISLRGPISSSDPDESSGNTEASNTGGEHELTKDKIVESQSETDNDKEVTDDKRSNADNASLVNTTANTSITNASTGGLTNAGSNHISNIGNLQISANTDEDTNEQKLAFIRMKVKFPKNYPHLEQLPSSATTSAKQLLKLQKINLIKFNIEETHELTSSIRLKMLDTLNDIAEFYTNKYQRFCLEPCLRFLMGDKIDLTDSILMESDNAIAEDEEEGEIEIGTEGWADDLINQQPDVNYTTSEINDDNEYEYDDFDLMPAVQEDDMKSSTDSLKKDYLIAAGNQKVDEGNGDLAEKASAPLFDSTPVPKGCGAMWTHSGQLVCFFIPKENAEEENTKALQKFNIFKFTDGGFSVNTNNGHHHHSHRRNPSKDDSEELQSLSSGTESDEDLETDEESYDYEDEFDNDDSNDSYSDSDSSSSSEDSFTNDWDDILLDDVTTRTRIPGLFKTSVGLGNRYIARGGGRVGSGTGTGTGTGGQYSGGRSLIKFQSNGNTSNRQSSLHGTIGGNSTKKKSKKSKGSKANLNIVGIFDLRHLIPDKYELACEYRVLGDSPEKLAKYNAEIAFKYGLKEIGDVWKILEMVLIKDVEINEIKPVYYSPETLGEGGSYKIEALNQLINNSGIIKRAGTTPTDKSYRFYWGAHPFGHAWLIEQIFRYFEKLGNNQMLAMLSCILYENSNNLKNVSGSNGEVINVPIHTPYGALPPPPSVIALRHYGTSLAQENGRKYSFDEEISYSQNGSNSFQFDRQRNASAGSVVQTGSVGAMGSIHALSGLSPGPFYARSTNSSIDGESLKDGTSPERFGSNFRKPIQHSSTLNSFSEYGTPAYDLADTTNISSHRNKFISRRSATFQSDTQQQRRRGVINGSVGGGFNGDYAKKQIMATPNTPYIKTRARNPPIVTLELLNTDNLDLYDDVYTQSLLGSSNEEKVKIYREQYADLLYIWGLPISRIKILKFNYPNVDKIEDYKSPFNVHRGSFGIRKKSGKNNAYISDDTSTRSVTPVTTSLNQPQAWNTSKTNFLKYCNLCGLLVTKRLVICTNCEHVLHSHCAAEWWSIEEETLLADSEDASEERDLQECPSGCGCHCLSHRI</sequence>
<name>A0A9P0QSW7_9ASCO</name>
<dbReference type="InterPro" id="IPR001680">
    <property type="entry name" value="WD40_rpt"/>
</dbReference>
<proteinExistence type="predicted"/>
<feature type="compositionally biased region" description="Basic and acidic residues" evidence="6">
    <location>
        <begin position="607"/>
        <end position="619"/>
    </location>
</feature>
<evidence type="ECO:0000256" key="6">
    <source>
        <dbReference type="SAM" id="MobiDB-lite"/>
    </source>
</evidence>
<evidence type="ECO:0000313" key="8">
    <source>
        <dbReference type="EMBL" id="CAH2354368.1"/>
    </source>
</evidence>
<feature type="compositionally biased region" description="Polar residues" evidence="6">
    <location>
        <begin position="1051"/>
        <end position="1066"/>
    </location>
</feature>
<feature type="compositionally biased region" description="Basic and acidic residues" evidence="6">
    <location>
        <begin position="590"/>
        <end position="600"/>
    </location>
</feature>
<feature type="region of interest" description="Disordered" evidence="6">
    <location>
        <begin position="248"/>
        <end position="267"/>
    </location>
</feature>
<feature type="region of interest" description="Disordered" evidence="6">
    <location>
        <begin position="568"/>
        <end position="627"/>
    </location>
</feature>
<keyword evidence="2" id="KW-0926">Vacuole</keyword>
<feature type="region of interest" description="Disordered" evidence="6">
    <location>
        <begin position="1348"/>
        <end position="1371"/>
    </location>
</feature>
<dbReference type="Proteomes" id="UP000837801">
    <property type="component" value="Unassembled WGS sequence"/>
</dbReference>
<gene>
    <name evidence="8" type="ORF">CLIB1423_16S01134</name>
</gene>
<reference evidence="8" key="1">
    <citation type="submission" date="2022-03" db="EMBL/GenBank/DDBJ databases">
        <authorList>
            <person name="Legras J.-L."/>
            <person name="Devillers H."/>
            <person name="Grondin C."/>
        </authorList>
    </citation>
    <scope>NUCLEOTIDE SEQUENCE</scope>
    <source>
        <strain evidence="8">CLIB 1423</strain>
    </source>
</reference>
<dbReference type="InterPro" id="IPR036322">
    <property type="entry name" value="WD40_repeat_dom_sf"/>
</dbReference>
<dbReference type="GO" id="GO:0035859">
    <property type="term" value="C:Seh1-associated complex"/>
    <property type="evidence" value="ECO:0007669"/>
    <property type="project" value="TreeGrafter"/>
</dbReference>
<dbReference type="Pfam" id="PF00400">
    <property type="entry name" value="WD40"/>
    <property type="match status" value="2"/>
</dbReference>
<evidence type="ECO:0000313" key="9">
    <source>
        <dbReference type="Proteomes" id="UP000837801"/>
    </source>
</evidence>
<evidence type="ECO:0000256" key="3">
    <source>
        <dbReference type="ARBA" id="ARBA00022574"/>
    </source>
</evidence>